<keyword evidence="1" id="KW-0418">Kinase</keyword>
<dbReference type="RefSeq" id="WP_161106335.1">
    <property type="nucleotide sequence ID" value="NZ_JBHLYI010000014.1"/>
</dbReference>
<dbReference type="PANTHER" id="PTHR35526">
    <property type="entry name" value="ANTI-SIGMA-F FACTOR RSBW-RELATED"/>
    <property type="match status" value="1"/>
</dbReference>
<evidence type="ECO:0000313" key="4">
    <source>
        <dbReference type="Proteomes" id="UP000431901"/>
    </source>
</evidence>
<organism evidence="3 4">
    <name type="scientific">Actinomadura rayongensis</name>
    <dbReference type="NCBI Taxonomy" id="1429076"/>
    <lineage>
        <taxon>Bacteria</taxon>
        <taxon>Bacillati</taxon>
        <taxon>Actinomycetota</taxon>
        <taxon>Actinomycetes</taxon>
        <taxon>Streptosporangiales</taxon>
        <taxon>Thermomonosporaceae</taxon>
        <taxon>Actinomadura</taxon>
    </lineage>
</organism>
<dbReference type="GO" id="GO:0004674">
    <property type="term" value="F:protein serine/threonine kinase activity"/>
    <property type="evidence" value="ECO:0007669"/>
    <property type="project" value="UniProtKB-KW"/>
</dbReference>
<evidence type="ECO:0000259" key="2">
    <source>
        <dbReference type="Pfam" id="PF13581"/>
    </source>
</evidence>
<dbReference type="InterPro" id="IPR050267">
    <property type="entry name" value="Anti-sigma-factor_SerPK"/>
</dbReference>
<dbReference type="InterPro" id="IPR036890">
    <property type="entry name" value="HATPase_C_sf"/>
</dbReference>
<keyword evidence="4" id="KW-1185">Reference proteome</keyword>
<keyword evidence="3" id="KW-0547">Nucleotide-binding</keyword>
<gene>
    <name evidence="3" type="ORF">GQ466_29405</name>
</gene>
<dbReference type="OrthoDB" id="3852753at2"/>
<dbReference type="PANTHER" id="PTHR35526:SF3">
    <property type="entry name" value="ANTI-SIGMA-F FACTOR RSBW"/>
    <property type="match status" value="1"/>
</dbReference>
<dbReference type="SUPFAM" id="SSF55874">
    <property type="entry name" value="ATPase domain of HSP90 chaperone/DNA topoisomerase II/histidine kinase"/>
    <property type="match status" value="1"/>
</dbReference>
<dbReference type="GO" id="GO:0005524">
    <property type="term" value="F:ATP binding"/>
    <property type="evidence" value="ECO:0007669"/>
    <property type="project" value="UniProtKB-KW"/>
</dbReference>
<keyword evidence="1" id="KW-0808">Transferase</keyword>
<sequence>MTDPMTETTLRAAPQTEAVEYARRLATRTMRTWALMDREELVTAIVAELVANAVRHAGTALELRLLRGTGRVRVEVRDRAPQMPRMTVPGPLDESHRGLFIVDRFASTWGAEPVTGGKVVWAEVAL</sequence>
<dbReference type="Gene3D" id="3.30.565.10">
    <property type="entry name" value="Histidine kinase-like ATPase, C-terminal domain"/>
    <property type="match status" value="1"/>
</dbReference>
<accession>A0A6I4WEG6</accession>
<dbReference type="Pfam" id="PF13581">
    <property type="entry name" value="HATPase_c_2"/>
    <property type="match status" value="1"/>
</dbReference>
<dbReference type="EMBL" id="WUTW01000011">
    <property type="protein sequence ID" value="MXQ68141.1"/>
    <property type="molecule type" value="Genomic_DNA"/>
</dbReference>
<dbReference type="Proteomes" id="UP000431901">
    <property type="component" value="Unassembled WGS sequence"/>
</dbReference>
<reference evidence="3 4" key="1">
    <citation type="submission" date="2019-12" db="EMBL/GenBank/DDBJ databases">
        <title>Nocardia macrotermitis sp. nov. and Nocardia aurantia sp. nov., isolated from the gut of the fungus growing-termite Macrotermes natalensis.</title>
        <authorList>
            <person name="Christine B."/>
            <person name="Rene B."/>
        </authorList>
    </citation>
    <scope>NUCLEOTIDE SEQUENCE [LARGE SCALE GENOMIC DNA]</scope>
    <source>
        <strain evidence="3 4">DSM 102126</strain>
    </source>
</reference>
<protein>
    <submittedName>
        <fullName evidence="3">ATP-binding protein</fullName>
    </submittedName>
</protein>
<name>A0A6I4WEG6_9ACTN</name>
<comment type="caution">
    <text evidence="3">The sequence shown here is derived from an EMBL/GenBank/DDBJ whole genome shotgun (WGS) entry which is preliminary data.</text>
</comment>
<keyword evidence="1" id="KW-0723">Serine/threonine-protein kinase</keyword>
<feature type="domain" description="Histidine kinase/HSP90-like ATPase" evidence="2">
    <location>
        <begin position="15"/>
        <end position="121"/>
    </location>
</feature>
<evidence type="ECO:0000313" key="3">
    <source>
        <dbReference type="EMBL" id="MXQ68141.1"/>
    </source>
</evidence>
<proteinExistence type="predicted"/>
<dbReference type="CDD" id="cd16936">
    <property type="entry name" value="HATPase_RsbW-like"/>
    <property type="match status" value="1"/>
</dbReference>
<dbReference type="AlphaFoldDB" id="A0A6I4WEG6"/>
<evidence type="ECO:0000256" key="1">
    <source>
        <dbReference type="ARBA" id="ARBA00022527"/>
    </source>
</evidence>
<keyword evidence="3" id="KW-0067">ATP-binding</keyword>
<dbReference type="InterPro" id="IPR003594">
    <property type="entry name" value="HATPase_dom"/>
</dbReference>